<dbReference type="Gene3D" id="1.10.10.10">
    <property type="entry name" value="Winged helix-like DNA-binding domain superfamily/Winged helix DNA-binding domain"/>
    <property type="match status" value="1"/>
</dbReference>
<dbReference type="SUPFAM" id="SSF88946">
    <property type="entry name" value="Sigma2 domain of RNA polymerase sigma factors"/>
    <property type="match status" value="1"/>
</dbReference>
<evidence type="ECO:0000256" key="4">
    <source>
        <dbReference type="ARBA" id="ARBA00023163"/>
    </source>
</evidence>
<dbReference type="InterPro" id="IPR013325">
    <property type="entry name" value="RNA_pol_sigma_r2"/>
</dbReference>
<gene>
    <name evidence="7" type="ORF">ACFP2V_32655</name>
</gene>
<dbReference type="PANTHER" id="PTHR43133">
    <property type="entry name" value="RNA POLYMERASE ECF-TYPE SIGMA FACTO"/>
    <property type="match status" value="1"/>
</dbReference>
<dbReference type="Gene3D" id="1.10.1740.10">
    <property type="match status" value="1"/>
</dbReference>
<keyword evidence="8" id="KW-1185">Reference proteome</keyword>
<dbReference type="InterPro" id="IPR036388">
    <property type="entry name" value="WH-like_DNA-bd_sf"/>
</dbReference>
<dbReference type="SUPFAM" id="SSF88659">
    <property type="entry name" value="Sigma3 and sigma4 domains of RNA polymerase sigma factors"/>
    <property type="match status" value="1"/>
</dbReference>
<evidence type="ECO:0000313" key="8">
    <source>
        <dbReference type="Proteomes" id="UP001596183"/>
    </source>
</evidence>
<evidence type="ECO:0000313" key="7">
    <source>
        <dbReference type="EMBL" id="MFC5674646.1"/>
    </source>
</evidence>
<keyword evidence="2" id="KW-0805">Transcription regulation</keyword>
<proteinExistence type="inferred from homology"/>
<keyword evidence="3" id="KW-0731">Sigma factor</keyword>
<name>A0ABW0XW93_9ACTN</name>
<dbReference type="Proteomes" id="UP001596183">
    <property type="component" value="Unassembled WGS sequence"/>
</dbReference>
<dbReference type="Pfam" id="PF08281">
    <property type="entry name" value="Sigma70_r4_2"/>
    <property type="match status" value="1"/>
</dbReference>
<dbReference type="CDD" id="cd06171">
    <property type="entry name" value="Sigma70_r4"/>
    <property type="match status" value="1"/>
</dbReference>
<organism evidence="7 8">
    <name type="scientific">Streptomyces incanus</name>
    <dbReference type="NCBI Taxonomy" id="887453"/>
    <lineage>
        <taxon>Bacteria</taxon>
        <taxon>Bacillati</taxon>
        <taxon>Actinomycetota</taxon>
        <taxon>Actinomycetes</taxon>
        <taxon>Kitasatosporales</taxon>
        <taxon>Streptomycetaceae</taxon>
        <taxon>Streptomyces</taxon>
    </lineage>
</organism>
<dbReference type="InterPro" id="IPR007627">
    <property type="entry name" value="RNA_pol_sigma70_r2"/>
</dbReference>
<reference evidence="8" key="1">
    <citation type="journal article" date="2019" name="Int. J. Syst. Evol. Microbiol.">
        <title>The Global Catalogue of Microorganisms (GCM) 10K type strain sequencing project: providing services to taxonomists for standard genome sequencing and annotation.</title>
        <authorList>
            <consortium name="The Broad Institute Genomics Platform"/>
            <consortium name="The Broad Institute Genome Sequencing Center for Infectious Disease"/>
            <person name="Wu L."/>
            <person name="Ma J."/>
        </authorList>
    </citation>
    <scope>NUCLEOTIDE SEQUENCE [LARGE SCALE GENOMIC DNA]</scope>
    <source>
        <strain evidence="8">JCM 13852</strain>
    </source>
</reference>
<feature type="domain" description="RNA polymerase sigma-70 region 2" evidence="5">
    <location>
        <begin position="26"/>
        <end position="71"/>
    </location>
</feature>
<evidence type="ECO:0000256" key="3">
    <source>
        <dbReference type="ARBA" id="ARBA00023082"/>
    </source>
</evidence>
<comment type="caution">
    <text evidence="7">The sequence shown here is derived from an EMBL/GenBank/DDBJ whole genome shotgun (WGS) entry which is preliminary data.</text>
</comment>
<dbReference type="RefSeq" id="WP_381218894.1">
    <property type="nucleotide sequence ID" value="NZ_JBHSPC010000123.1"/>
</dbReference>
<evidence type="ECO:0000256" key="2">
    <source>
        <dbReference type="ARBA" id="ARBA00023015"/>
    </source>
</evidence>
<keyword evidence="4" id="KW-0804">Transcription</keyword>
<dbReference type="Pfam" id="PF04542">
    <property type="entry name" value="Sigma70_r2"/>
    <property type="match status" value="1"/>
</dbReference>
<dbReference type="PANTHER" id="PTHR43133:SF46">
    <property type="entry name" value="RNA POLYMERASE SIGMA-70 FACTOR ECF SUBFAMILY"/>
    <property type="match status" value="1"/>
</dbReference>
<dbReference type="EMBL" id="JBHSPC010000123">
    <property type="protein sequence ID" value="MFC5674646.1"/>
    <property type="molecule type" value="Genomic_DNA"/>
</dbReference>
<comment type="similarity">
    <text evidence="1">Belongs to the sigma-70 factor family. ECF subfamily.</text>
</comment>
<evidence type="ECO:0000259" key="6">
    <source>
        <dbReference type="Pfam" id="PF08281"/>
    </source>
</evidence>
<evidence type="ECO:0000256" key="1">
    <source>
        <dbReference type="ARBA" id="ARBA00010641"/>
    </source>
</evidence>
<dbReference type="InterPro" id="IPR014284">
    <property type="entry name" value="RNA_pol_sigma-70_dom"/>
</dbReference>
<feature type="domain" description="RNA polymerase sigma factor 70 region 4 type 2" evidence="6">
    <location>
        <begin position="140"/>
        <end position="190"/>
    </location>
</feature>
<protein>
    <submittedName>
        <fullName evidence="7">RNA polymerase sigma factor</fullName>
    </submittedName>
</protein>
<dbReference type="InterPro" id="IPR013249">
    <property type="entry name" value="RNA_pol_sigma70_r4_t2"/>
</dbReference>
<sequence>MSETRSDGELLRAVAESADRRAFEELYRRYAPWLTARMRSRCADAGIVDDVVQETFLAVWRGTARYRENTAAAAGAAGTSSGARGDAAGWLWRIASRRLIDALRGAGARGRLRQTLARLRHRDEVSAEERVLAGVEHGDLAGALVRLSPELRAVLQATVVDGLTTREAAVLLGIPPGTVKTRAMRARKQLREALA</sequence>
<accession>A0ABW0XW93</accession>
<evidence type="ECO:0000259" key="5">
    <source>
        <dbReference type="Pfam" id="PF04542"/>
    </source>
</evidence>
<dbReference type="InterPro" id="IPR013324">
    <property type="entry name" value="RNA_pol_sigma_r3/r4-like"/>
</dbReference>
<dbReference type="NCBIfam" id="TIGR02937">
    <property type="entry name" value="sigma70-ECF"/>
    <property type="match status" value="1"/>
</dbReference>
<dbReference type="InterPro" id="IPR039425">
    <property type="entry name" value="RNA_pol_sigma-70-like"/>
</dbReference>